<accession>A0A7S4JB25</accession>
<feature type="compositionally biased region" description="Low complexity" evidence="3">
    <location>
        <begin position="87"/>
        <end position="100"/>
    </location>
</feature>
<gene>
    <name evidence="5" type="ORF">CPOL0286_LOCUS15880</name>
</gene>
<keyword evidence="1" id="KW-0106">Calcium</keyword>
<dbReference type="PROSITE" id="PS00018">
    <property type="entry name" value="EF_HAND_1"/>
    <property type="match status" value="1"/>
</dbReference>
<protein>
    <recommendedName>
        <fullName evidence="4">EF-hand domain-containing protein</fullName>
    </recommendedName>
</protein>
<reference evidence="5" key="1">
    <citation type="submission" date="2021-01" db="EMBL/GenBank/DDBJ databases">
        <authorList>
            <person name="Corre E."/>
            <person name="Pelletier E."/>
            <person name="Niang G."/>
            <person name="Scheremetjew M."/>
            <person name="Finn R."/>
            <person name="Kale V."/>
            <person name="Holt S."/>
            <person name="Cochrane G."/>
            <person name="Meng A."/>
            <person name="Brown T."/>
            <person name="Cohen L."/>
        </authorList>
    </citation>
    <scope>NUCLEOTIDE SEQUENCE</scope>
    <source>
        <strain evidence="5">UIO037</strain>
    </source>
</reference>
<dbReference type="InterPro" id="IPR002048">
    <property type="entry name" value="EF_hand_dom"/>
</dbReference>
<dbReference type="GO" id="GO:0005509">
    <property type="term" value="F:calcium ion binding"/>
    <property type="evidence" value="ECO:0007669"/>
    <property type="project" value="InterPro"/>
</dbReference>
<feature type="domain" description="EF-hand" evidence="4">
    <location>
        <begin position="43"/>
        <end position="78"/>
    </location>
</feature>
<sequence>MVERVDQVFLSRAAKAQALYMSAEGMDFEDFKQLAADHGSGDVPEAELREIFAKYDADGTGLIGLDEVDVEALFEDLRKARGGAAGGRASSSLRSASSPKAADKSDGAAGVECVGAVSPAAGAAVNAPAGATGAVRQRAPVHSSAHGAPQQHGAHHSAHHGAHHGEHQVAHHGEHALLLHRATNASIERLDQKVEGLDARMEDLQRQMEGLEQRVMAKLDSLLSAVPSPALATEVRAIEVKAVLHQPR</sequence>
<evidence type="ECO:0000313" key="5">
    <source>
        <dbReference type="EMBL" id="CAE2257770.1"/>
    </source>
</evidence>
<dbReference type="SUPFAM" id="SSF47473">
    <property type="entry name" value="EF-hand"/>
    <property type="match status" value="1"/>
</dbReference>
<dbReference type="Gene3D" id="1.20.1270.70">
    <property type="entry name" value="Designed single chain three-helix bundle"/>
    <property type="match status" value="1"/>
</dbReference>
<feature type="region of interest" description="Disordered" evidence="3">
    <location>
        <begin position="81"/>
        <end position="106"/>
    </location>
</feature>
<evidence type="ECO:0000259" key="4">
    <source>
        <dbReference type="PROSITE" id="PS50222"/>
    </source>
</evidence>
<feature type="region of interest" description="Disordered" evidence="3">
    <location>
        <begin position="133"/>
        <end position="173"/>
    </location>
</feature>
<dbReference type="PROSITE" id="PS50222">
    <property type="entry name" value="EF_HAND_2"/>
    <property type="match status" value="1"/>
</dbReference>
<dbReference type="InterPro" id="IPR011992">
    <property type="entry name" value="EF-hand-dom_pair"/>
</dbReference>
<evidence type="ECO:0000256" key="1">
    <source>
        <dbReference type="ARBA" id="ARBA00022837"/>
    </source>
</evidence>
<dbReference type="AlphaFoldDB" id="A0A7S4JB25"/>
<feature type="compositionally biased region" description="Basic and acidic residues" evidence="3">
    <location>
        <begin position="163"/>
        <end position="173"/>
    </location>
</feature>
<dbReference type="EMBL" id="HBKO01034873">
    <property type="protein sequence ID" value="CAE2257770.1"/>
    <property type="molecule type" value="Transcribed_RNA"/>
</dbReference>
<name>A0A7S4JB25_9EUKA</name>
<keyword evidence="2" id="KW-0175">Coiled coil</keyword>
<dbReference type="Gene3D" id="1.10.238.10">
    <property type="entry name" value="EF-hand"/>
    <property type="match status" value="1"/>
</dbReference>
<evidence type="ECO:0000256" key="3">
    <source>
        <dbReference type="SAM" id="MobiDB-lite"/>
    </source>
</evidence>
<feature type="compositionally biased region" description="Basic residues" evidence="3">
    <location>
        <begin position="153"/>
        <end position="162"/>
    </location>
</feature>
<proteinExistence type="predicted"/>
<dbReference type="InterPro" id="IPR018247">
    <property type="entry name" value="EF_Hand_1_Ca_BS"/>
</dbReference>
<organism evidence="5">
    <name type="scientific">Prymnesium polylepis</name>
    <dbReference type="NCBI Taxonomy" id="72548"/>
    <lineage>
        <taxon>Eukaryota</taxon>
        <taxon>Haptista</taxon>
        <taxon>Haptophyta</taxon>
        <taxon>Prymnesiophyceae</taxon>
        <taxon>Prymnesiales</taxon>
        <taxon>Prymnesiaceae</taxon>
        <taxon>Prymnesium</taxon>
    </lineage>
</organism>
<evidence type="ECO:0000256" key="2">
    <source>
        <dbReference type="SAM" id="Coils"/>
    </source>
</evidence>
<feature type="coiled-coil region" evidence="2">
    <location>
        <begin position="187"/>
        <end position="221"/>
    </location>
</feature>